<evidence type="ECO:0000256" key="4">
    <source>
        <dbReference type="ARBA" id="ARBA00022519"/>
    </source>
</evidence>
<dbReference type="PANTHER" id="PTHR30627">
    <property type="entry name" value="PEPTIDOGLYCAN D,D-TRANSPEPTIDASE"/>
    <property type="match status" value="1"/>
</dbReference>
<evidence type="ECO:0000256" key="2">
    <source>
        <dbReference type="ARBA" id="ARBA00004236"/>
    </source>
</evidence>
<accession>A0A932YW82</accession>
<dbReference type="AlphaFoldDB" id="A0A932YW82"/>
<evidence type="ECO:0000256" key="5">
    <source>
        <dbReference type="ARBA" id="ARBA00022670"/>
    </source>
</evidence>
<dbReference type="InterPro" id="IPR050515">
    <property type="entry name" value="Beta-lactam/transpept"/>
</dbReference>
<evidence type="ECO:0000256" key="9">
    <source>
        <dbReference type="ARBA" id="ARBA00022984"/>
    </source>
</evidence>
<dbReference type="GO" id="GO:0006508">
    <property type="term" value="P:proteolysis"/>
    <property type="evidence" value="ECO:0007669"/>
    <property type="project" value="UniProtKB-KW"/>
</dbReference>
<keyword evidence="12" id="KW-0961">Cell wall biogenesis/degradation</keyword>
<dbReference type="SUPFAM" id="SSF56601">
    <property type="entry name" value="beta-lactamase/transpeptidase-like"/>
    <property type="match status" value="1"/>
</dbReference>
<keyword evidence="8" id="KW-0133">Cell shape</keyword>
<evidence type="ECO:0000256" key="11">
    <source>
        <dbReference type="ARBA" id="ARBA00023136"/>
    </source>
</evidence>
<evidence type="ECO:0000256" key="8">
    <source>
        <dbReference type="ARBA" id="ARBA00022960"/>
    </source>
</evidence>
<dbReference type="Gene3D" id="3.90.1310.10">
    <property type="entry name" value="Penicillin-binding protein 2a (Domain 2)"/>
    <property type="match status" value="1"/>
</dbReference>
<evidence type="ECO:0000256" key="12">
    <source>
        <dbReference type="ARBA" id="ARBA00023316"/>
    </source>
</evidence>
<evidence type="ECO:0000256" key="7">
    <source>
        <dbReference type="ARBA" id="ARBA00022801"/>
    </source>
</evidence>
<gene>
    <name evidence="16" type="primary">mrdA</name>
    <name evidence="16" type="ORF">HY474_01115</name>
</gene>
<keyword evidence="4" id="KW-0997">Cell inner membrane</keyword>
<dbReference type="InterPro" id="IPR001460">
    <property type="entry name" value="PCN-bd_Tpept"/>
</dbReference>
<dbReference type="GO" id="GO:0071555">
    <property type="term" value="P:cell wall organization"/>
    <property type="evidence" value="ECO:0007669"/>
    <property type="project" value="UniProtKB-KW"/>
</dbReference>
<dbReference type="Pfam" id="PF03717">
    <property type="entry name" value="PBP_dimer"/>
    <property type="match status" value="1"/>
</dbReference>
<name>A0A932YW82_9BACT</name>
<protein>
    <submittedName>
        <fullName evidence="16">Penicillin-binding protein 2</fullName>
        <ecNumber evidence="16">3.4.16.4</ecNumber>
    </submittedName>
</protein>
<reference evidence="16" key="1">
    <citation type="submission" date="2020-07" db="EMBL/GenBank/DDBJ databases">
        <title>Huge and variable diversity of episymbiotic CPR bacteria and DPANN archaea in groundwater ecosystems.</title>
        <authorList>
            <person name="He C.Y."/>
            <person name="Keren R."/>
            <person name="Whittaker M."/>
            <person name="Farag I.F."/>
            <person name="Doudna J."/>
            <person name="Cate J.H.D."/>
            <person name="Banfield J.F."/>
        </authorList>
    </citation>
    <scope>NUCLEOTIDE SEQUENCE</scope>
    <source>
        <strain evidence="16">NC_groundwater_1226_Ag_S-0.1um_59_124</strain>
    </source>
</reference>
<sequence>MFRERERAEINPEEIFMDAANIHGFRQEMHEGRIERPIAYSSLLAFGALVALGLAVFVGRIFDLAILRGQSFFSQAQDNRTYPILIAPPRGIFYDRQFQKLVENSPTFDITFKPAAAADDGEFNRVLSALARLTGKSVADIAEANDAARADREPYRRSDWPAEVFIATGELRPAVLELQARPADFPGVSVREAGRRNYLLGSAASHLLGYVGRPSREDLVRLSGTTPADIVGKDGLELAYQDAIRGRAGEKLIEVNAAGESLRERFIEKAEPGRDVVLEIDAELQRFAAETLGRHIRALGKRAGALVALDPRDGAVRALASYPGYDANLLGRGISSRELLGLLNDSAKPFFNRAISGGYPSASTIKPFLATAALEAKLIDPARQIYDPGYISVPNPYDPAKPTIFKDWRALGWVDMRRAIAMSANVYFYTIGGGHGGIPGLGIERIKAWLERFGWGSSLGIDLPGEYAGLIPDPEKKKTIRPTDPVWRIGDTYITSIGQGDLQVTPLQLAAATAAVANGGTLWKPRLARAVVDNERQAVETFPPVALRTDIAGSESLDVVRDGMRLAVTEGSAVGLAGLPFLVAGKTGTAQTGVYGRNHGWFTGFAPYDNPEIVVTVLVEEGTGGSTDAVPIAREVLYHYFTAVRN</sequence>
<keyword evidence="3" id="KW-1003">Cell membrane</keyword>
<evidence type="ECO:0000313" key="17">
    <source>
        <dbReference type="Proteomes" id="UP000704960"/>
    </source>
</evidence>
<dbReference type="EC" id="3.4.16.4" evidence="16"/>
<keyword evidence="10 13" id="KW-1133">Transmembrane helix</keyword>
<evidence type="ECO:0000256" key="6">
    <source>
        <dbReference type="ARBA" id="ARBA00022692"/>
    </source>
</evidence>
<evidence type="ECO:0000256" key="1">
    <source>
        <dbReference type="ARBA" id="ARBA00004167"/>
    </source>
</evidence>
<keyword evidence="16" id="KW-0121">Carboxypeptidase</keyword>
<dbReference type="InterPro" id="IPR012338">
    <property type="entry name" value="Beta-lactam/transpept-like"/>
</dbReference>
<keyword evidence="11 13" id="KW-0472">Membrane</keyword>
<dbReference type="InterPro" id="IPR036138">
    <property type="entry name" value="PBP_dimer_sf"/>
</dbReference>
<dbReference type="NCBIfam" id="TIGR03423">
    <property type="entry name" value="pbp2_mrdA"/>
    <property type="match status" value="1"/>
</dbReference>
<feature type="domain" description="Penicillin-binding protein dimerisation" evidence="15">
    <location>
        <begin position="86"/>
        <end position="264"/>
    </location>
</feature>
<comment type="caution">
    <text evidence="16">The sequence shown here is derived from an EMBL/GenBank/DDBJ whole genome shotgun (WGS) entry which is preliminary data.</text>
</comment>
<dbReference type="InterPro" id="IPR005311">
    <property type="entry name" value="PBP_dimer"/>
</dbReference>
<dbReference type="PANTHER" id="PTHR30627:SF2">
    <property type="entry name" value="PEPTIDOGLYCAN D,D-TRANSPEPTIDASE MRDA"/>
    <property type="match status" value="1"/>
</dbReference>
<dbReference type="Proteomes" id="UP000704960">
    <property type="component" value="Unassembled WGS sequence"/>
</dbReference>
<keyword evidence="9" id="KW-0573">Peptidoglycan synthesis</keyword>
<evidence type="ECO:0000259" key="15">
    <source>
        <dbReference type="Pfam" id="PF03717"/>
    </source>
</evidence>
<dbReference type="GO" id="GO:0009252">
    <property type="term" value="P:peptidoglycan biosynthetic process"/>
    <property type="evidence" value="ECO:0007669"/>
    <property type="project" value="UniProtKB-KW"/>
</dbReference>
<evidence type="ECO:0000256" key="13">
    <source>
        <dbReference type="SAM" id="Phobius"/>
    </source>
</evidence>
<dbReference type="GO" id="GO:0005886">
    <property type="term" value="C:plasma membrane"/>
    <property type="evidence" value="ECO:0007669"/>
    <property type="project" value="UniProtKB-SubCell"/>
</dbReference>
<evidence type="ECO:0000256" key="3">
    <source>
        <dbReference type="ARBA" id="ARBA00022475"/>
    </source>
</evidence>
<feature type="transmembrane region" description="Helical" evidence="13">
    <location>
        <begin position="38"/>
        <end position="62"/>
    </location>
</feature>
<dbReference type="GO" id="GO:0008658">
    <property type="term" value="F:penicillin binding"/>
    <property type="evidence" value="ECO:0007669"/>
    <property type="project" value="InterPro"/>
</dbReference>
<dbReference type="Pfam" id="PF00905">
    <property type="entry name" value="Transpeptidase"/>
    <property type="match status" value="1"/>
</dbReference>
<dbReference type="GO" id="GO:0071972">
    <property type="term" value="F:peptidoglycan L,D-transpeptidase activity"/>
    <property type="evidence" value="ECO:0007669"/>
    <property type="project" value="TreeGrafter"/>
</dbReference>
<dbReference type="SUPFAM" id="SSF56519">
    <property type="entry name" value="Penicillin binding protein dimerisation domain"/>
    <property type="match status" value="1"/>
</dbReference>
<dbReference type="InterPro" id="IPR017790">
    <property type="entry name" value="Penicillin-binding_protein_2"/>
</dbReference>
<dbReference type="Gene3D" id="3.40.710.10">
    <property type="entry name" value="DD-peptidase/beta-lactamase superfamily"/>
    <property type="match status" value="1"/>
</dbReference>
<keyword evidence="5" id="KW-0645">Protease</keyword>
<feature type="domain" description="Penicillin-binding protein transpeptidase" evidence="14">
    <location>
        <begin position="304"/>
        <end position="637"/>
    </location>
</feature>
<evidence type="ECO:0000259" key="14">
    <source>
        <dbReference type="Pfam" id="PF00905"/>
    </source>
</evidence>
<evidence type="ECO:0000256" key="10">
    <source>
        <dbReference type="ARBA" id="ARBA00022989"/>
    </source>
</evidence>
<dbReference type="GO" id="GO:0009002">
    <property type="term" value="F:serine-type D-Ala-D-Ala carboxypeptidase activity"/>
    <property type="evidence" value="ECO:0007669"/>
    <property type="project" value="UniProtKB-EC"/>
</dbReference>
<evidence type="ECO:0000313" key="16">
    <source>
        <dbReference type="EMBL" id="MBI4132210.1"/>
    </source>
</evidence>
<dbReference type="EMBL" id="JACQMJ010000005">
    <property type="protein sequence ID" value="MBI4132210.1"/>
    <property type="molecule type" value="Genomic_DNA"/>
</dbReference>
<keyword evidence="6 13" id="KW-0812">Transmembrane</keyword>
<dbReference type="Gene3D" id="3.30.1390.30">
    <property type="entry name" value="Penicillin-binding protein 2a, domain 3"/>
    <property type="match status" value="1"/>
</dbReference>
<proteinExistence type="predicted"/>
<comment type="subcellular location">
    <subcellularLocation>
        <location evidence="2">Cell membrane</location>
    </subcellularLocation>
    <subcellularLocation>
        <location evidence="1">Membrane</location>
        <topology evidence="1">Single-pass membrane protein</topology>
    </subcellularLocation>
</comment>
<organism evidence="16 17">
    <name type="scientific">Candidatus Sungiibacteriota bacterium</name>
    <dbReference type="NCBI Taxonomy" id="2750080"/>
    <lineage>
        <taxon>Bacteria</taxon>
        <taxon>Candidatus Sungiibacteriota</taxon>
    </lineage>
</organism>
<dbReference type="GO" id="GO:0008360">
    <property type="term" value="P:regulation of cell shape"/>
    <property type="evidence" value="ECO:0007669"/>
    <property type="project" value="UniProtKB-KW"/>
</dbReference>
<keyword evidence="7 16" id="KW-0378">Hydrolase</keyword>